<sequence length="123" mass="14349">MCAFEKHICHSWIKQEETFIRIQIQMCFPLSKSLSKHEGSNMIFLSETCERVFGRGWTNLDLSPTFTHPYRSNETVRINLFNFYHHVPERIPRSQGNPSWGGVFPFACNIRLSVLGTAMNLQR</sequence>
<reference evidence="1" key="1">
    <citation type="submission" date="2020-07" db="EMBL/GenBank/DDBJ databases">
        <title>Multicomponent nature underlies the extraordinary mechanical properties of spider dragline silk.</title>
        <authorList>
            <person name="Kono N."/>
            <person name="Nakamura H."/>
            <person name="Mori M."/>
            <person name="Yoshida Y."/>
            <person name="Ohtoshi R."/>
            <person name="Malay A.D."/>
            <person name="Moran D.A.P."/>
            <person name="Tomita M."/>
            <person name="Numata K."/>
            <person name="Arakawa K."/>
        </authorList>
    </citation>
    <scope>NUCLEOTIDE SEQUENCE</scope>
</reference>
<protein>
    <submittedName>
        <fullName evidence="1">Uncharacterized protein</fullName>
    </submittedName>
</protein>
<keyword evidence="2" id="KW-1185">Reference proteome</keyword>
<evidence type="ECO:0000313" key="2">
    <source>
        <dbReference type="Proteomes" id="UP000887116"/>
    </source>
</evidence>
<dbReference type="Proteomes" id="UP000887116">
    <property type="component" value="Unassembled WGS sequence"/>
</dbReference>
<gene>
    <name evidence="1" type="ORF">TNCT_568791</name>
</gene>
<evidence type="ECO:0000313" key="1">
    <source>
        <dbReference type="EMBL" id="GFQ80639.1"/>
    </source>
</evidence>
<proteinExistence type="predicted"/>
<name>A0A8X6FJK1_TRICU</name>
<dbReference type="AlphaFoldDB" id="A0A8X6FJK1"/>
<organism evidence="1 2">
    <name type="scientific">Trichonephila clavata</name>
    <name type="common">Joro spider</name>
    <name type="synonym">Nephila clavata</name>
    <dbReference type="NCBI Taxonomy" id="2740835"/>
    <lineage>
        <taxon>Eukaryota</taxon>
        <taxon>Metazoa</taxon>
        <taxon>Ecdysozoa</taxon>
        <taxon>Arthropoda</taxon>
        <taxon>Chelicerata</taxon>
        <taxon>Arachnida</taxon>
        <taxon>Araneae</taxon>
        <taxon>Araneomorphae</taxon>
        <taxon>Entelegynae</taxon>
        <taxon>Araneoidea</taxon>
        <taxon>Nephilidae</taxon>
        <taxon>Trichonephila</taxon>
    </lineage>
</organism>
<accession>A0A8X6FJK1</accession>
<dbReference type="EMBL" id="BMAO01032227">
    <property type="protein sequence ID" value="GFQ80639.1"/>
    <property type="molecule type" value="Genomic_DNA"/>
</dbReference>
<comment type="caution">
    <text evidence="1">The sequence shown here is derived from an EMBL/GenBank/DDBJ whole genome shotgun (WGS) entry which is preliminary data.</text>
</comment>